<reference evidence="10 11" key="1">
    <citation type="submission" date="2018-05" db="EMBL/GenBank/DDBJ databases">
        <title>Genomic Encyclopedia of Type Strains, Phase IV (KMG-IV): sequencing the most valuable type-strain genomes for metagenomic binning, comparative biology and taxonomic classification.</title>
        <authorList>
            <person name="Goeker M."/>
        </authorList>
    </citation>
    <scope>NUCLEOTIDE SEQUENCE [LARGE SCALE GENOMIC DNA]</scope>
    <source>
        <strain evidence="10 11">DSM 16791</strain>
    </source>
</reference>
<feature type="transmembrane region" description="Helical" evidence="8">
    <location>
        <begin position="33"/>
        <end position="52"/>
    </location>
</feature>
<dbReference type="PANTHER" id="PTHR30614:SF41">
    <property type="entry name" value="INNER MEMBRANE AMINO-ACID ABC TRANSPORTER PERMEASE PROTEIN YHDY"/>
    <property type="match status" value="1"/>
</dbReference>
<proteinExistence type="inferred from homology"/>
<evidence type="ECO:0000256" key="7">
    <source>
        <dbReference type="ARBA" id="ARBA00023136"/>
    </source>
</evidence>
<keyword evidence="6 8" id="KW-1133">Transmembrane helix</keyword>
<dbReference type="InterPro" id="IPR000515">
    <property type="entry name" value="MetI-like"/>
</dbReference>
<dbReference type="PROSITE" id="PS50928">
    <property type="entry name" value="ABC_TM1"/>
    <property type="match status" value="1"/>
</dbReference>
<evidence type="ECO:0000313" key="11">
    <source>
        <dbReference type="Proteomes" id="UP000246352"/>
    </source>
</evidence>
<feature type="transmembrane region" description="Helical" evidence="8">
    <location>
        <begin position="97"/>
        <end position="114"/>
    </location>
</feature>
<feature type="transmembrane region" description="Helical" evidence="8">
    <location>
        <begin position="202"/>
        <end position="220"/>
    </location>
</feature>
<dbReference type="NCBIfam" id="TIGR01726">
    <property type="entry name" value="HEQRo_perm_3TM"/>
    <property type="match status" value="1"/>
</dbReference>
<evidence type="ECO:0000256" key="2">
    <source>
        <dbReference type="ARBA" id="ARBA00010072"/>
    </source>
</evidence>
<evidence type="ECO:0000256" key="5">
    <source>
        <dbReference type="ARBA" id="ARBA00022692"/>
    </source>
</evidence>
<dbReference type="CDD" id="cd06261">
    <property type="entry name" value="TM_PBP2"/>
    <property type="match status" value="1"/>
</dbReference>
<comment type="similarity">
    <text evidence="2">Belongs to the binding-protein-dependent transport system permease family. HisMQ subfamily.</text>
</comment>
<feature type="domain" description="ABC transmembrane type-1" evidence="9">
    <location>
        <begin position="157"/>
        <end position="351"/>
    </location>
</feature>
<feature type="transmembrane region" description="Helical" evidence="8">
    <location>
        <begin position="328"/>
        <end position="348"/>
    </location>
</feature>
<keyword evidence="5 8" id="KW-0812">Transmembrane</keyword>
<dbReference type="AlphaFoldDB" id="A0A317PR93"/>
<feature type="transmembrane region" description="Helical" evidence="8">
    <location>
        <begin position="121"/>
        <end position="139"/>
    </location>
</feature>
<dbReference type="GO" id="GO:0022857">
    <property type="term" value="F:transmembrane transporter activity"/>
    <property type="evidence" value="ECO:0007669"/>
    <property type="project" value="InterPro"/>
</dbReference>
<comment type="caution">
    <text evidence="10">The sequence shown here is derived from an EMBL/GenBank/DDBJ whole genome shotgun (WGS) entry which is preliminary data.</text>
</comment>
<sequence>MTEAILMEEVSMAPPSLGRWQTVRAQFFQNRTATFWTVLFGVSAAYSLFLLLDWSIFSAKWGPGTPAACADYSGACWAFIWEKWSVILLGSFPRDQMWRPFAGVGLVLAVLFLLARLRWPARLSTCLLIFAFAALFSLLDGRPLGLEQVNMVRWHGIAVVTFLGVFSLVAAFPLGILLALARVDGPPVLSWCAAGYIEVIRSIPLVMLLFFGIFVLPLLLPASMSYEPLLATLLALILFHAAYFAEGVRGGLQAVPDGQREAGESLGLGYVTVIRKIVLPQALSVSIPAMTNTIIGGLKDTSLVAIVGIFDLLATTRMAYSDPEWQRFAYEGLFVLGVLYLVVCTAISHHSRVMEQHVAGWLTIGK</sequence>
<dbReference type="InterPro" id="IPR043429">
    <property type="entry name" value="ArtM/GltK/GlnP/TcyL/YhdX-like"/>
</dbReference>
<keyword evidence="7 8" id="KW-0472">Membrane</keyword>
<evidence type="ECO:0000256" key="4">
    <source>
        <dbReference type="ARBA" id="ARBA00022475"/>
    </source>
</evidence>
<evidence type="ECO:0000256" key="1">
    <source>
        <dbReference type="ARBA" id="ARBA00004429"/>
    </source>
</evidence>
<evidence type="ECO:0000313" key="10">
    <source>
        <dbReference type="EMBL" id="PWW03699.1"/>
    </source>
</evidence>
<dbReference type="Proteomes" id="UP000246352">
    <property type="component" value="Unassembled WGS sequence"/>
</dbReference>
<dbReference type="SUPFAM" id="SSF161098">
    <property type="entry name" value="MetI-like"/>
    <property type="match status" value="1"/>
</dbReference>
<feature type="transmembrane region" description="Helical" evidence="8">
    <location>
        <begin position="226"/>
        <end position="245"/>
    </location>
</feature>
<dbReference type="Gene3D" id="1.10.3720.10">
    <property type="entry name" value="MetI-like"/>
    <property type="match status" value="1"/>
</dbReference>
<evidence type="ECO:0000256" key="6">
    <source>
        <dbReference type="ARBA" id="ARBA00022989"/>
    </source>
</evidence>
<organism evidence="10 11">
    <name type="scientific">Hoeflea marina</name>
    <dbReference type="NCBI Taxonomy" id="274592"/>
    <lineage>
        <taxon>Bacteria</taxon>
        <taxon>Pseudomonadati</taxon>
        <taxon>Pseudomonadota</taxon>
        <taxon>Alphaproteobacteria</taxon>
        <taxon>Hyphomicrobiales</taxon>
        <taxon>Rhizobiaceae</taxon>
        <taxon>Hoeflea</taxon>
    </lineage>
</organism>
<accession>A0A317PR93</accession>
<feature type="transmembrane region" description="Helical" evidence="8">
    <location>
        <begin position="159"/>
        <end position="181"/>
    </location>
</feature>
<dbReference type="EMBL" id="QGTR01000001">
    <property type="protein sequence ID" value="PWW03699.1"/>
    <property type="molecule type" value="Genomic_DNA"/>
</dbReference>
<keyword evidence="3 8" id="KW-0813">Transport</keyword>
<evidence type="ECO:0000256" key="3">
    <source>
        <dbReference type="ARBA" id="ARBA00022448"/>
    </source>
</evidence>
<dbReference type="Pfam" id="PF00528">
    <property type="entry name" value="BPD_transp_1"/>
    <property type="match status" value="1"/>
</dbReference>
<dbReference type="PANTHER" id="PTHR30614">
    <property type="entry name" value="MEMBRANE COMPONENT OF AMINO ACID ABC TRANSPORTER"/>
    <property type="match status" value="1"/>
</dbReference>
<protein>
    <submittedName>
        <fullName evidence="10">General L-amino acid transport system permease protein</fullName>
    </submittedName>
</protein>
<name>A0A317PR93_9HYPH</name>
<dbReference type="InterPro" id="IPR010065">
    <property type="entry name" value="AA_ABC_transptr_permease_3TM"/>
</dbReference>
<keyword evidence="11" id="KW-1185">Reference proteome</keyword>
<evidence type="ECO:0000259" key="9">
    <source>
        <dbReference type="PROSITE" id="PS50928"/>
    </source>
</evidence>
<evidence type="ECO:0000256" key="8">
    <source>
        <dbReference type="RuleBase" id="RU363032"/>
    </source>
</evidence>
<comment type="subcellular location">
    <subcellularLocation>
        <location evidence="1">Cell inner membrane</location>
        <topology evidence="1">Multi-pass membrane protein</topology>
    </subcellularLocation>
    <subcellularLocation>
        <location evidence="8">Cell membrane</location>
        <topology evidence="8">Multi-pass membrane protein</topology>
    </subcellularLocation>
</comment>
<keyword evidence="4" id="KW-1003">Cell membrane</keyword>
<dbReference type="GO" id="GO:0006865">
    <property type="term" value="P:amino acid transport"/>
    <property type="evidence" value="ECO:0007669"/>
    <property type="project" value="TreeGrafter"/>
</dbReference>
<dbReference type="InterPro" id="IPR035906">
    <property type="entry name" value="MetI-like_sf"/>
</dbReference>
<dbReference type="GO" id="GO:0043190">
    <property type="term" value="C:ATP-binding cassette (ABC) transporter complex"/>
    <property type="evidence" value="ECO:0007669"/>
    <property type="project" value="InterPro"/>
</dbReference>
<gene>
    <name evidence="10" type="ORF">DFR52_101385</name>
</gene>